<organism evidence="11 12">
    <name type="scientific">Dioszegia hungarica</name>
    <dbReference type="NCBI Taxonomy" id="4972"/>
    <lineage>
        <taxon>Eukaryota</taxon>
        <taxon>Fungi</taxon>
        <taxon>Dikarya</taxon>
        <taxon>Basidiomycota</taxon>
        <taxon>Agaricomycotina</taxon>
        <taxon>Tremellomycetes</taxon>
        <taxon>Tremellales</taxon>
        <taxon>Bulleribasidiaceae</taxon>
        <taxon>Dioszegia</taxon>
    </lineage>
</organism>
<feature type="compositionally biased region" description="Low complexity" evidence="9">
    <location>
        <begin position="1192"/>
        <end position="1206"/>
    </location>
</feature>
<dbReference type="PRINTS" id="PR00619">
    <property type="entry name" value="GATAZNFINGER"/>
</dbReference>
<feature type="compositionally biased region" description="Low complexity" evidence="9">
    <location>
        <begin position="30"/>
        <end position="82"/>
    </location>
</feature>
<evidence type="ECO:0000256" key="1">
    <source>
        <dbReference type="ARBA" id="ARBA00004123"/>
    </source>
</evidence>
<dbReference type="GO" id="GO:0000122">
    <property type="term" value="P:negative regulation of transcription by RNA polymerase II"/>
    <property type="evidence" value="ECO:0007669"/>
    <property type="project" value="TreeGrafter"/>
</dbReference>
<dbReference type="PROSITE" id="PS50114">
    <property type="entry name" value="GATA_ZN_FINGER_2"/>
    <property type="match status" value="1"/>
</dbReference>
<evidence type="ECO:0000256" key="5">
    <source>
        <dbReference type="ARBA" id="ARBA00023015"/>
    </source>
</evidence>
<dbReference type="GO" id="GO:0005634">
    <property type="term" value="C:nucleus"/>
    <property type="evidence" value="ECO:0007669"/>
    <property type="project" value="UniProtKB-SubCell"/>
</dbReference>
<keyword evidence="12" id="KW-1185">Reference proteome</keyword>
<dbReference type="Proteomes" id="UP001164286">
    <property type="component" value="Unassembled WGS sequence"/>
</dbReference>
<keyword evidence="4" id="KW-0862">Zinc</keyword>
<dbReference type="InterPro" id="IPR039355">
    <property type="entry name" value="Transcription_factor_GATA"/>
</dbReference>
<dbReference type="GO" id="GO:0000978">
    <property type="term" value="F:RNA polymerase II cis-regulatory region sequence-specific DNA binding"/>
    <property type="evidence" value="ECO:0007669"/>
    <property type="project" value="TreeGrafter"/>
</dbReference>
<feature type="region of interest" description="Disordered" evidence="9">
    <location>
        <begin position="956"/>
        <end position="996"/>
    </location>
</feature>
<feature type="compositionally biased region" description="Pro residues" evidence="9">
    <location>
        <begin position="1"/>
        <end position="11"/>
    </location>
</feature>
<evidence type="ECO:0000256" key="9">
    <source>
        <dbReference type="SAM" id="MobiDB-lite"/>
    </source>
</evidence>
<reference evidence="11" key="1">
    <citation type="journal article" date="2022" name="G3 (Bethesda)">
        <title>High quality genome of the basidiomycete yeast Dioszegia hungarica PDD-24b-2 isolated from cloud water.</title>
        <authorList>
            <person name="Jarrige D."/>
            <person name="Haridas S."/>
            <person name="Bleykasten-Grosshans C."/>
            <person name="Joly M."/>
            <person name="Nadalig T."/>
            <person name="Sancelme M."/>
            <person name="Vuilleumier S."/>
            <person name="Grigoriev I.V."/>
            <person name="Amato P."/>
            <person name="Bringel F."/>
        </authorList>
    </citation>
    <scope>NUCLEOTIDE SEQUENCE</scope>
    <source>
        <strain evidence="11">PDD-24b-2</strain>
    </source>
</reference>
<dbReference type="GO" id="GO:0000981">
    <property type="term" value="F:DNA-binding transcription factor activity, RNA polymerase II-specific"/>
    <property type="evidence" value="ECO:0007669"/>
    <property type="project" value="TreeGrafter"/>
</dbReference>
<dbReference type="InterPro" id="IPR013860">
    <property type="entry name" value="AreA_GATA"/>
</dbReference>
<gene>
    <name evidence="11" type="ORF">MKK02DRAFT_39768</name>
</gene>
<feature type="compositionally biased region" description="Low complexity" evidence="9">
    <location>
        <begin position="1141"/>
        <end position="1182"/>
    </location>
</feature>
<feature type="region of interest" description="Disordered" evidence="9">
    <location>
        <begin position="546"/>
        <end position="604"/>
    </location>
</feature>
<accession>A0AA38HH60</accession>
<feature type="compositionally biased region" description="Low complexity" evidence="9">
    <location>
        <begin position="363"/>
        <end position="384"/>
    </location>
</feature>
<evidence type="ECO:0000256" key="4">
    <source>
        <dbReference type="ARBA" id="ARBA00022833"/>
    </source>
</evidence>
<evidence type="ECO:0000259" key="10">
    <source>
        <dbReference type="PROSITE" id="PS50114"/>
    </source>
</evidence>
<dbReference type="GeneID" id="77729975"/>
<feature type="compositionally biased region" description="Low complexity" evidence="9">
    <location>
        <begin position="179"/>
        <end position="195"/>
    </location>
</feature>
<proteinExistence type="predicted"/>
<dbReference type="SMART" id="SM00401">
    <property type="entry name" value="ZnF_GATA"/>
    <property type="match status" value="1"/>
</dbReference>
<feature type="compositionally biased region" description="Polar residues" evidence="9">
    <location>
        <begin position="1128"/>
        <end position="1140"/>
    </location>
</feature>
<dbReference type="FunFam" id="3.30.50.10:FF:000007">
    <property type="entry name" value="Nitrogen regulatory AreA, N-terminal"/>
    <property type="match status" value="1"/>
</dbReference>
<keyword evidence="3 8" id="KW-0863">Zinc-finger</keyword>
<feature type="region of interest" description="Disordered" evidence="9">
    <location>
        <begin position="1303"/>
        <end position="1386"/>
    </location>
</feature>
<comment type="caution">
    <text evidence="11">The sequence shown here is derived from an EMBL/GenBank/DDBJ whole genome shotgun (WGS) entry which is preliminary data.</text>
</comment>
<dbReference type="CDD" id="cd00202">
    <property type="entry name" value="ZnF_GATA"/>
    <property type="match status" value="1"/>
</dbReference>
<name>A0AA38HH60_9TREE</name>
<feature type="compositionally biased region" description="Low complexity" evidence="9">
    <location>
        <begin position="1308"/>
        <end position="1352"/>
    </location>
</feature>
<dbReference type="InterPro" id="IPR013088">
    <property type="entry name" value="Znf_NHR/GATA"/>
</dbReference>
<keyword evidence="6" id="KW-0804">Transcription</keyword>
<evidence type="ECO:0000313" key="12">
    <source>
        <dbReference type="Proteomes" id="UP001164286"/>
    </source>
</evidence>
<feature type="compositionally biased region" description="Basic and acidic residues" evidence="9">
    <location>
        <begin position="735"/>
        <end position="751"/>
    </location>
</feature>
<dbReference type="Gene3D" id="3.30.50.10">
    <property type="entry name" value="Erythroid Transcription Factor GATA-1, subunit A"/>
    <property type="match status" value="1"/>
</dbReference>
<feature type="compositionally biased region" description="Low complexity" evidence="9">
    <location>
        <begin position="245"/>
        <end position="259"/>
    </location>
</feature>
<sequence length="1510" mass="158929">MSVTDPQPPLTFRPFGTIATSTPSPPWNGPSPRSATSSKSSPGSSASTGTTRLRAILPRPSGPTTSTATTTASTLGAAGPSGKMDKTPWRTGTGSKKGPFTVDSGGGKAGTTRKTVAQPAAGPSRSGTGMSKGSNQFQRPAAPSRPQQQLLHQLQSQQMPQQYPSAAQQMSTQFSPSTSQFPSLHQHQQQQQFLPQQPPNPMSMPQHNRQNSYHHDPYSSISTTPNPQTPLDMPQFGSAPLTSPFASFSQGSQGFAQQGMQNMSTTPLEAPTSSPWAGSLPSQSAAQSPIDWTSPSMAWLFPPGQTAGPEEAEQNLLNSLAGMIHEDALSKEPSPQDIDAMLQSAFDATRVQTPPSIPPAQTPPIMAQQSSLLSRQMQQQQQQQGFAGSLPQTSRSYTPGPAVPTPPQNFASSFGNAKPSMSMWPLTDRGNVYNETPVTTPGGSDLGFGTSPAEPPSASRMQPPPNRRTAPQPSNPFPSFTTSPPTVPPPNPLSAGQTPPNWPAGMSLSGLPPLPPGLSISHLAQYGQFGLEMAIRMGMGIGMGLGQHAAQQQENSQPSSSNQSPVAPAPAPAKKRSGNSRPQPVPASRRPSVEPTAAPDPRAKVVSNILNDDFFAARSPMSPGSATLPTMLDIHPPSRGGAGSPEPALTSPVNEVADPLATQVWKAYAKAKDGLPNGPRMENLTWRLMHLTLKKQEEEQGASGMSKSAGTSRGFQAGSLDTVREEKSGNSPAAQEEHGSRESSGEFERGRSKGKSRVVGFHNAASPQDAPADDGGMDWRMASRSRSRIQQDWRMTSRSRSRSVAPRSSAFGSGSEQRALDLLSHGPMLNGSFGQSMPPPVTNWQSSGLAGVPSSGPADYNPASFPDNFTDFNLLNDPNVGLHDNAFDPLANSLPQDPNGLAQLSAMLGSPTKSGWAPNLPGIAGPGLYTQTEENYHPQFGFLPRRVRKTSFDHTIYQSPENASRMLPPSDTNPRKRQAEASPRDGINAPLPDENGFPSSNFTFSFPQSLDNMFDLSAVSTHPTPEGTEWFSQSQPITADTSAYNSPSAGPFGMDPRVLAPQQAQSQSVGTGEDPYDFQQLMSMYLTNSSASPFTHVNPAQVLGMGDGGLAESGLSGSSGEQLGISAPSASGSYVHQSQSPQVRQKPPTKPVPKTVGGKPVASASASASVPAPPARSNSSPNLQALRMQGMSTTSATASSSRPTTSKGGGGHSKQSSVAAPTKKASKSGTATPATEGGAKAGDILKQPAGNGDAPIFCSNCLTVNTPLWRRDEDGNAACNACGLFRKLHGVVRPLSLKTDVIKKRNRAGPAAKESSAKKAGSNASTNSSKSNKIIHSSQSKPSSPSAAAAVAITKKQRRVSDGRGGSAGDGGFSGPGSAGSTSGRNGFQAQAGLIVTDDLLLLIRGIDEPPIPHLASKISLLGKVRRLYLEYSHTYTHPADAPPHVRQALEERMAAHISSTVYKLEEVWAELQRMKEAQDLNSAWMRILGSWEPQASDGTHLHVPTHSRD</sequence>
<dbReference type="GO" id="GO:0008270">
    <property type="term" value="F:zinc ion binding"/>
    <property type="evidence" value="ECO:0007669"/>
    <property type="project" value="UniProtKB-KW"/>
</dbReference>
<feature type="region of interest" description="Disordered" evidence="9">
    <location>
        <begin position="1"/>
        <end position="310"/>
    </location>
</feature>
<dbReference type="RefSeq" id="XP_052949246.1">
    <property type="nucleotide sequence ID" value="XM_053090770.1"/>
</dbReference>
<feature type="compositionally biased region" description="Polar residues" evidence="9">
    <location>
        <begin position="703"/>
        <end position="714"/>
    </location>
</feature>
<dbReference type="Pfam" id="PF00320">
    <property type="entry name" value="GATA"/>
    <property type="match status" value="1"/>
</dbReference>
<feature type="compositionally biased region" description="Polar residues" evidence="9">
    <location>
        <begin position="433"/>
        <end position="442"/>
    </location>
</feature>
<dbReference type="PANTHER" id="PTHR10071:SF281">
    <property type="entry name" value="BOX A-BINDING FACTOR-RELATED"/>
    <property type="match status" value="1"/>
</dbReference>
<evidence type="ECO:0000256" key="3">
    <source>
        <dbReference type="ARBA" id="ARBA00022771"/>
    </source>
</evidence>
<feature type="compositionally biased region" description="Basic and acidic residues" evidence="9">
    <location>
        <begin position="973"/>
        <end position="983"/>
    </location>
</feature>
<dbReference type="GO" id="GO:0045944">
    <property type="term" value="P:positive regulation of transcription by RNA polymerase II"/>
    <property type="evidence" value="ECO:0007669"/>
    <property type="project" value="TreeGrafter"/>
</dbReference>
<feature type="compositionally biased region" description="Low complexity" evidence="9">
    <location>
        <begin position="136"/>
        <end position="171"/>
    </location>
</feature>
<feature type="compositionally biased region" description="Low complexity" evidence="9">
    <location>
        <begin position="549"/>
        <end position="566"/>
    </location>
</feature>
<feature type="domain" description="GATA-type" evidence="10">
    <location>
        <begin position="1258"/>
        <end position="1305"/>
    </location>
</feature>
<dbReference type="PROSITE" id="PS00344">
    <property type="entry name" value="GATA_ZN_FINGER_1"/>
    <property type="match status" value="1"/>
</dbReference>
<keyword evidence="5" id="KW-0805">Transcription regulation</keyword>
<feature type="compositionally biased region" description="Polar residues" evidence="9">
    <location>
        <begin position="125"/>
        <end position="135"/>
    </location>
</feature>
<protein>
    <recommendedName>
        <fullName evidence="10">GATA-type domain-containing protein</fullName>
    </recommendedName>
</protein>
<evidence type="ECO:0000256" key="6">
    <source>
        <dbReference type="ARBA" id="ARBA00023163"/>
    </source>
</evidence>
<feature type="compositionally biased region" description="Low complexity" evidence="9">
    <location>
        <begin position="1113"/>
        <end position="1126"/>
    </location>
</feature>
<keyword evidence="2" id="KW-0479">Metal-binding</keyword>
<dbReference type="EMBL" id="JAKWFO010000001">
    <property type="protein sequence ID" value="KAI9639469.1"/>
    <property type="molecule type" value="Genomic_DNA"/>
</dbReference>
<evidence type="ECO:0000256" key="2">
    <source>
        <dbReference type="ARBA" id="ARBA00022723"/>
    </source>
</evidence>
<dbReference type="Pfam" id="PF08550">
    <property type="entry name" value="GATA_AreA"/>
    <property type="match status" value="1"/>
</dbReference>
<evidence type="ECO:0000313" key="11">
    <source>
        <dbReference type="EMBL" id="KAI9639469.1"/>
    </source>
</evidence>
<dbReference type="InterPro" id="IPR000679">
    <property type="entry name" value="Znf_GATA"/>
</dbReference>
<feature type="compositionally biased region" description="Polar residues" evidence="9">
    <location>
        <begin position="260"/>
        <end position="296"/>
    </location>
</feature>
<dbReference type="PANTHER" id="PTHR10071">
    <property type="entry name" value="TRANSCRIPTION FACTOR GATA FAMILY MEMBER"/>
    <property type="match status" value="1"/>
</dbReference>
<feature type="region of interest" description="Disordered" evidence="9">
    <location>
        <begin position="1113"/>
        <end position="1246"/>
    </location>
</feature>
<comment type="subcellular location">
    <subcellularLocation>
        <location evidence="1">Nucleus</location>
    </subcellularLocation>
</comment>
<keyword evidence="7" id="KW-0539">Nucleus</keyword>
<evidence type="ECO:0000256" key="8">
    <source>
        <dbReference type="PROSITE-ProRule" id="PRU00094"/>
    </source>
</evidence>
<dbReference type="SUPFAM" id="SSF57716">
    <property type="entry name" value="Glucocorticoid receptor-like (DNA-binding domain)"/>
    <property type="match status" value="1"/>
</dbReference>
<feature type="region of interest" description="Disordered" evidence="9">
    <location>
        <begin position="351"/>
        <end position="508"/>
    </location>
</feature>
<evidence type="ECO:0000256" key="7">
    <source>
        <dbReference type="ARBA" id="ARBA00023242"/>
    </source>
</evidence>
<feature type="region of interest" description="Disordered" evidence="9">
    <location>
        <begin position="692"/>
        <end position="816"/>
    </location>
</feature>
<feature type="compositionally biased region" description="Gly residues" evidence="9">
    <location>
        <begin position="1363"/>
        <end position="1378"/>
    </location>
</feature>